<gene>
    <name evidence="3" type="ORF">AGLY_000523</name>
</gene>
<dbReference type="SMART" id="SM00596">
    <property type="entry name" value="PRE_C2HC"/>
    <property type="match status" value="1"/>
</dbReference>
<dbReference type="PANTHER" id="PTHR33273:SF2">
    <property type="entry name" value="ENDONUCLEASE_EXONUCLEASE_PHOSPHATASE DOMAIN-CONTAINING PROTEIN"/>
    <property type="match status" value="1"/>
</dbReference>
<feature type="compositionally biased region" description="Low complexity" evidence="1">
    <location>
        <begin position="1"/>
        <end position="20"/>
    </location>
</feature>
<name>A0A6G0U891_APHGL</name>
<dbReference type="PANTHER" id="PTHR33273">
    <property type="entry name" value="DOMAIN-CONTAINING PROTEIN, PUTATIVE-RELATED"/>
    <property type="match status" value="1"/>
</dbReference>
<dbReference type="InterPro" id="IPR006579">
    <property type="entry name" value="Pre_C2HC_dom"/>
</dbReference>
<accession>A0A6G0U891</accession>
<dbReference type="OrthoDB" id="6593055at2759"/>
<evidence type="ECO:0000313" key="4">
    <source>
        <dbReference type="Proteomes" id="UP000475862"/>
    </source>
</evidence>
<evidence type="ECO:0000313" key="3">
    <source>
        <dbReference type="EMBL" id="KAE9544980.1"/>
    </source>
</evidence>
<dbReference type="EMBL" id="VYZN01000001">
    <property type="protein sequence ID" value="KAE9544980.1"/>
    <property type="molecule type" value="Genomic_DNA"/>
</dbReference>
<evidence type="ECO:0000256" key="1">
    <source>
        <dbReference type="SAM" id="MobiDB-lite"/>
    </source>
</evidence>
<dbReference type="Pfam" id="PF07530">
    <property type="entry name" value="PRE_C2HC"/>
    <property type="match status" value="1"/>
</dbReference>
<feature type="domain" description="Pre-C2HC" evidence="2">
    <location>
        <begin position="186"/>
        <end position="254"/>
    </location>
</feature>
<organism evidence="3 4">
    <name type="scientific">Aphis glycines</name>
    <name type="common">Soybean aphid</name>
    <dbReference type="NCBI Taxonomy" id="307491"/>
    <lineage>
        <taxon>Eukaryota</taxon>
        <taxon>Metazoa</taxon>
        <taxon>Ecdysozoa</taxon>
        <taxon>Arthropoda</taxon>
        <taxon>Hexapoda</taxon>
        <taxon>Insecta</taxon>
        <taxon>Pterygota</taxon>
        <taxon>Neoptera</taxon>
        <taxon>Paraneoptera</taxon>
        <taxon>Hemiptera</taxon>
        <taxon>Sternorrhyncha</taxon>
        <taxon>Aphidomorpha</taxon>
        <taxon>Aphidoidea</taxon>
        <taxon>Aphididae</taxon>
        <taxon>Aphidini</taxon>
        <taxon>Aphis</taxon>
        <taxon>Aphis</taxon>
    </lineage>
</organism>
<feature type="compositionally biased region" description="Low complexity" evidence="1">
    <location>
        <begin position="40"/>
        <end position="49"/>
    </location>
</feature>
<proteinExistence type="predicted"/>
<dbReference type="Proteomes" id="UP000475862">
    <property type="component" value="Unassembled WGS sequence"/>
</dbReference>
<protein>
    <recommendedName>
        <fullName evidence="2">Pre-C2HC domain-containing protein</fullName>
    </recommendedName>
</protein>
<comment type="caution">
    <text evidence="3">The sequence shown here is derived from an EMBL/GenBank/DDBJ whole genome shotgun (WGS) entry which is preliminary data.</text>
</comment>
<sequence>MDNRNQNNTNNNKNKTTNANVIKSKSLQKPASNDNKRNHSSSSNSEPSSPKTLQHISKKLFATRNRFELLKPTESAEESMVEEKQSIADPIAEPVPTYSKPPPPIFIRGVIDFPGVCTELIELIGVDNFICKSTVDHLKIQTSNPGAYRTLVHYLRNQQAEFHTFQLKEDKPMRIVIRNLHPSTSTEMIKSELELRLYEVRQVTQVIHRISKTPLPLFFVDLEPTDHSNEIFKLESLLHTKIKIEEPHKPKIISQCQNCQAYGHTKAYCGYSPRCVRCGDDHSSSACPNSRQDPMRCALCTGNHPANYRGCTVYKNLQQRKKTNLNNHKLHVNPSYKSNNVQDSHPRNNTSYNPPSGQSQTYAQATQGQHIKSDIPTPAPDINSLMSSFYPDLNYVAVNGIKSVSFEVCWGNRTYYNDQKRDNPVLKARLVTLQLDYSEPLMLWSAENAVAVNEIVKHRP</sequence>
<evidence type="ECO:0000259" key="2">
    <source>
        <dbReference type="SMART" id="SM00596"/>
    </source>
</evidence>
<feature type="compositionally biased region" description="Polar residues" evidence="1">
    <location>
        <begin position="335"/>
        <end position="370"/>
    </location>
</feature>
<feature type="compositionally biased region" description="Polar residues" evidence="1">
    <location>
        <begin position="21"/>
        <end position="31"/>
    </location>
</feature>
<feature type="region of interest" description="Disordered" evidence="1">
    <location>
        <begin position="1"/>
        <end position="53"/>
    </location>
</feature>
<feature type="region of interest" description="Disordered" evidence="1">
    <location>
        <begin position="325"/>
        <end position="374"/>
    </location>
</feature>
<keyword evidence="4" id="KW-1185">Reference proteome</keyword>
<reference evidence="3 4" key="1">
    <citation type="submission" date="2019-08" db="EMBL/GenBank/DDBJ databases">
        <title>The genome of the soybean aphid Biotype 1, its phylome, world population structure and adaptation to the North American continent.</title>
        <authorList>
            <person name="Giordano R."/>
            <person name="Donthu R.K."/>
            <person name="Hernandez A.G."/>
            <person name="Wright C.L."/>
            <person name="Zimin A.V."/>
        </authorList>
    </citation>
    <scope>NUCLEOTIDE SEQUENCE [LARGE SCALE GENOMIC DNA]</scope>
    <source>
        <tissue evidence="3">Whole aphids</tissue>
    </source>
</reference>
<dbReference type="AlphaFoldDB" id="A0A6G0U891"/>